<comment type="caution">
    <text evidence="1">The sequence shown here is derived from an EMBL/GenBank/DDBJ whole genome shotgun (WGS) entry which is preliminary data.</text>
</comment>
<keyword evidence="2" id="KW-1185">Reference proteome</keyword>
<dbReference type="AlphaFoldDB" id="A0A2M8S506"/>
<sequence length="149" mass="16807">MAYASVEDFILRVGELQAIELTDREQPFTHTVNETVLNIALGDSSSQIDGYLAGRYQLPLDKVPLNLVRICCDLARFRLCSMSNVTITDEVRERYEEALKELALLAKGITALGIEQELENDPTGDMVVMFSNGNTRIFSRDHKNRERIA</sequence>
<reference evidence="1 2" key="1">
    <citation type="submission" date="2017-11" db="EMBL/GenBank/DDBJ databases">
        <title>Reclassification of Bisgaard taxon 7 as Conservatibacter flavescens gen. nov., sp. nov.</title>
        <authorList>
            <person name="Christensen H."/>
        </authorList>
    </citation>
    <scope>NUCLEOTIDE SEQUENCE [LARGE SCALE GENOMIC DNA]</scope>
    <source>
        <strain evidence="1 2">7_4</strain>
    </source>
</reference>
<evidence type="ECO:0000313" key="2">
    <source>
        <dbReference type="Proteomes" id="UP000229329"/>
    </source>
</evidence>
<organism evidence="1 2">
    <name type="scientific">Conservatibacter flavescens</name>
    <dbReference type="NCBI Taxonomy" id="28161"/>
    <lineage>
        <taxon>Bacteria</taxon>
        <taxon>Pseudomonadati</taxon>
        <taxon>Pseudomonadota</taxon>
        <taxon>Gammaproteobacteria</taxon>
        <taxon>Pasteurellales</taxon>
        <taxon>Pasteurellaceae</taxon>
        <taxon>Conservatibacter</taxon>
    </lineage>
</organism>
<dbReference type="Proteomes" id="UP000229329">
    <property type="component" value="Unassembled WGS sequence"/>
</dbReference>
<dbReference type="EMBL" id="PHHA01000003">
    <property type="protein sequence ID" value="PJG86213.1"/>
    <property type="molecule type" value="Genomic_DNA"/>
</dbReference>
<evidence type="ECO:0000313" key="1">
    <source>
        <dbReference type="EMBL" id="PJG86213.1"/>
    </source>
</evidence>
<proteinExistence type="predicted"/>
<dbReference type="Pfam" id="PF07030">
    <property type="entry name" value="Phage_Mu_Gp36"/>
    <property type="match status" value="1"/>
</dbReference>
<dbReference type="OrthoDB" id="9812088at2"/>
<accession>A0A2M8S506</accession>
<dbReference type="InterPro" id="IPR009752">
    <property type="entry name" value="Phage_Mu_GpJ"/>
</dbReference>
<gene>
    <name evidence="1" type="ORF">CVP05_03310</name>
</gene>
<name>A0A2M8S506_9PAST</name>
<protein>
    <submittedName>
        <fullName evidence="1">DUF1320 domain-containing protein</fullName>
    </submittedName>
</protein>
<dbReference type="RefSeq" id="WP_100288145.1">
    <property type="nucleotide sequence ID" value="NZ_PHHA01000003.1"/>
</dbReference>